<name>A0A7V7PSZ2_9HYPH</name>
<organism evidence="2 3">
    <name type="scientific">Plantimonas leprariae</name>
    <dbReference type="NCBI Taxonomy" id="2615207"/>
    <lineage>
        <taxon>Bacteria</taxon>
        <taxon>Pseudomonadati</taxon>
        <taxon>Pseudomonadota</taxon>
        <taxon>Alphaproteobacteria</taxon>
        <taxon>Hyphomicrobiales</taxon>
        <taxon>Aurantimonadaceae</taxon>
        <taxon>Plantimonas</taxon>
    </lineage>
</organism>
<dbReference type="AlphaFoldDB" id="A0A7V7PSZ2"/>
<proteinExistence type="predicted"/>
<evidence type="ECO:0000256" key="1">
    <source>
        <dbReference type="SAM" id="Phobius"/>
    </source>
</evidence>
<keyword evidence="1" id="KW-0812">Transmembrane</keyword>
<gene>
    <name evidence="2" type="ORF">F6X38_01140</name>
</gene>
<protein>
    <submittedName>
        <fullName evidence="2">Uncharacterized protein</fullName>
    </submittedName>
</protein>
<reference evidence="2 3" key="1">
    <citation type="submission" date="2019-09" db="EMBL/GenBank/DDBJ databases">
        <title>YIM 132180 draft genome.</title>
        <authorList>
            <person name="Zhang K."/>
        </authorList>
    </citation>
    <scope>NUCLEOTIDE SEQUENCE [LARGE SCALE GENOMIC DNA]</scope>
    <source>
        <strain evidence="2 3">YIM 132180</strain>
    </source>
</reference>
<keyword evidence="1" id="KW-0472">Membrane</keyword>
<comment type="caution">
    <text evidence="2">The sequence shown here is derived from an EMBL/GenBank/DDBJ whole genome shotgun (WGS) entry which is preliminary data.</text>
</comment>
<feature type="transmembrane region" description="Helical" evidence="1">
    <location>
        <begin position="66"/>
        <end position="85"/>
    </location>
</feature>
<accession>A0A7V7PSZ2</accession>
<evidence type="ECO:0000313" key="3">
    <source>
        <dbReference type="Proteomes" id="UP000432089"/>
    </source>
</evidence>
<sequence length="98" mass="10076">MRFILNLVGGILLALALVFAVGDIARSLADGATRLGSIGEAFAAVGLPLGPGDGMSANAVDLVATVANWPASITFGLAAFVLLFVGRPPHRRHGRLVR</sequence>
<evidence type="ECO:0000313" key="2">
    <source>
        <dbReference type="EMBL" id="KAB0682721.1"/>
    </source>
</evidence>
<keyword evidence="1" id="KW-1133">Transmembrane helix</keyword>
<dbReference type="Proteomes" id="UP000432089">
    <property type="component" value="Unassembled WGS sequence"/>
</dbReference>
<dbReference type="RefSeq" id="WP_150967692.1">
    <property type="nucleotide sequence ID" value="NZ_VZDO01000001.1"/>
</dbReference>
<keyword evidence="3" id="KW-1185">Reference proteome</keyword>
<dbReference type="EMBL" id="VZDO01000001">
    <property type="protein sequence ID" value="KAB0682721.1"/>
    <property type="molecule type" value="Genomic_DNA"/>
</dbReference>